<evidence type="ECO:0000256" key="4">
    <source>
        <dbReference type="ARBA" id="ARBA00022576"/>
    </source>
</evidence>
<name>A0A5E4PGJ9_9COXI</name>
<keyword evidence="5 9" id="KW-0808">Transferase</keyword>
<evidence type="ECO:0000256" key="6">
    <source>
        <dbReference type="ARBA" id="ARBA00022898"/>
    </source>
</evidence>
<dbReference type="PANTHER" id="PTHR11986">
    <property type="entry name" value="AMINOTRANSFERASE CLASS III"/>
    <property type="match status" value="1"/>
</dbReference>
<dbReference type="GO" id="GO:0030170">
    <property type="term" value="F:pyridoxal phosphate binding"/>
    <property type="evidence" value="ECO:0007669"/>
    <property type="project" value="InterPro"/>
</dbReference>
<dbReference type="InterPro" id="IPR010164">
    <property type="entry name" value="Orn_aminotrans"/>
</dbReference>
<dbReference type="InterPro" id="IPR015424">
    <property type="entry name" value="PyrdxlP-dep_Trfase"/>
</dbReference>
<evidence type="ECO:0000256" key="1">
    <source>
        <dbReference type="ARBA" id="ARBA00001933"/>
    </source>
</evidence>
<proteinExistence type="inferred from homology"/>
<evidence type="ECO:0000256" key="5">
    <source>
        <dbReference type="ARBA" id="ARBA00022679"/>
    </source>
</evidence>
<protein>
    <recommendedName>
        <fullName evidence="3">ornithine aminotransferase</fullName>
        <ecNumber evidence="3">2.6.1.13</ecNumber>
    </recommendedName>
    <alternativeName>
        <fullName evidence="7">Ornithine--oxo-acid aminotransferase</fullName>
    </alternativeName>
</protein>
<dbReference type="InterPro" id="IPR015421">
    <property type="entry name" value="PyrdxlP-dep_Trfase_major"/>
</dbReference>
<comment type="cofactor">
    <cofactor evidence="1">
        <name>pyridoxal 5'-phosphate</name>
        <dbReference type="ChEBI" id="CHEBI:597326"/>
    </cofactor>
</comment>
<organism evidence="9 10">
    <name type="scientific">Aquicella siphonis</name>
    <dbReference type="NCBI Taxonomy" id="254247"/>
    <lineage>
        <taxon>Bacteria</taxon>
        <taxon>Pseudomonadati</taxon>
        <taxon>Pseudomonadota</taxon>
        <taxon>Gammaproteobacteria</taxon>
        <taxon>Legionellales</taxon>
        <taxon>Coxiellaceae</taxon>
        <taxon>Aquicella</taxon>
    </lineage>
</organism>
<reference evidence="9 10" key="1">
    <citation type="submission" date="2019-08" db="EMBL/GenBank/DDBJ databases">
        <authorList>
            <person name="Guy L."/>
        </authorList>
    </citation>
    <scope>NUCLEOTIDE SEQUENCE [LARGE SCALE GENOMIC DNA]</scope>
    <source>
        <strain evidence="9 10">SGT-108</strain>
    </source>
</reference>
<keyword evidence="6 8" id="KW-0663">Pyridoxal phosphate</keyword>
<dbReference type="InterPro" id="IPR015422">
    <property type="entry name" value="PyrdxlP-dep_Trfase_small"/>
</dbReference>
<evidence type="ECO:0000256" key="8">
    <source>
        <dbReference type="RuleBase" id="RU003560"/>
    </source>
</evidence>
<evidence type="ECO:0000256" key="7">
    <source>
        <dbReference type="ARBA" id="ARBA00030587"/>
    </source>
</evidence>
<sequence>MTNPCIDRELSYGACNYDPLPVVLVRGEGVYVWDDAGNRYIDMMSAYSAVSHGHCHPKLVKVLCEQAAALNIVSRAFYTDKLGLFLQRVCELTGYEKALPMNTGAEAVETALKAARKWAYTVKGVPKDQAEIIACAGNFHGRTITIVGMSTVPQYKAGFGPFPPGLKVIPYGDASELDKAITPNTAAFLVEPIKGEGGIVVPPAGYLKACAEICQKHRVLMICDEIQTGLGRTGKLLACQHDGIQPDGIVLGKALGGGILPVSLFLSRREVMDVFTPGDHGSTFGGNPLAAAVGSAALDILVSEKFSERAAKLGDYFQSQLKAIHSPLIKEVRGKGLLIGLEIDERYSAHDLCLKLLKRGILTKETHQTVIRFAPPLIITEEQIQSVAATLADVIAEAEQA</sequence>
<dbReference type="GO" id="GO:0042802">
    <property type="term" value="F:identical protein binding"/>
    <property type="evidence" value="ECO:0007669"/>
    <property type="project" value="TreeGrafter"/>
</dbReference>
<dbReference type="UniPathway" id="UPA00098">
    <property type="reaction ID" value="UER00358"/>
</dbReference>
<dbReference type="Pfam" id="PF00202">
    <property type="entry name" value="Aminotran_3"/>
    <property type="match status" value="1"/>
</dbReference>
<dbReference type="GO" id="GO:0004587">
    <property type="term" value="F:ornithine aminotransferase activity"/>
    <property type="evidence" value="ECO:0007669"/>
    <property type="project" value="UniProtKB-EC"/>
</dbReference>
<comment type="similarity">
    <text evidence="8">Belongs to the class-III pyridoxal-phosphate-dependent aminotransferase family.</text>
</comment>
<evidence type="ECO:0000313" key="10">
    <source>
        <dbReference type="Proteomes" id="UP000324194"/>
    </source>
</evidence>
<dbReference type="KEGG" id="asip:AQUSIP_10050"/>
<dbReference type="Gene3D" id="3.90.1150.10">
    <property type="entry name" value="Aspartate Aminotransferase, domain 1"/>
    <property type="match status" value="1"/>
</dbReference>
<dbReference type="EMBL" id="LR699119">
    <property type="protein sequence ID" value="VVC75715.1"/>
    <property type="molecule type" value="Genomic_DNA"/>
</dbReference>
<dbReference type="PANTHER" id="PTHR11986:SF18">
    <property type="entry name" value="ORNITHINE AMINOTRANSFERASE, MITOCHONDRIAL"/>
    <property type="match status" value="1"/>
</dbReference>
<dbReference type="RefSeq" id="WP_148338996.1">
    <property type="nucleotide sequence ID" value="NZ_LR699119.1"/>
</dbReference>
<dbReference type="FunFam" id="3.90.1150.10:FF:000152">
    <property type="entry name" value="Ornithine aminotransferase"/>
    <property type="match status" value="1"/>
</dbReference>
<dbReference type="SUPFAM" id="SSF53383">
    <property type="entry name" value="PLP-dependent transferases"/>
    <property type="match status" value="1"/>
</dbReference>
<dbReference type="InterPro" id="IPR005814">
    <property type="entry name" value="Aminotrans_3"/>
</dbReference>
<dbReference type="InterPro" id="IPR049704">
    <property type="entry name" value="Aminotrans_3_PPA_site"/>
</dbReference>
<dbReference type="FunFam" id="3.40.640.10:FF:000011">
    <property type="entry name" value="Ornithine aminotransferase"/>
    <property type="match status" value="1"/>
</dbReference>
<keyword evidence="10" id="KW-1185">Reference proteome</keyword>
<keyword evidence="4 9" id="KW-0032">Aminotransferase</keyword>
<dbReference type="NCBIfam" id="TIGR01885">
    <property type="entry name" value="Orn_aminotrans"/>
    <property type="match status" value="1"/>
</dbReference>
<dbReference type="GO" id="GO:0055129">
    <property type="term" value="P:L-proline biosynthetic process"/>
    <property type="evidence" value="ECO:0007669"/>
    <property type="project" value="UniProtKB-UniPathway"/>
</dbReference>
<dbReference type="OrthoDB" id="9801052at2"/>
<evidence type="ECO:0000313" key="9">
    <source>
        <dbReference type="EMBL" id="VVC75715.1"/>
    </source>
</evidence>
<evidence type="ECO:0000256" key="3">
    <source>
        <dbReference type="ARBA" id="ARBA00012924"/>
    </source>
</evidence>
<dbReference type="AlphaFoldDB" id="A0A5E4PGJ9"/>
<dbReference type="Gene3D" id="3.40.640.10">
    <property type="entry name" value="Type I PLP-dependent aspartate aminotransferase-like (Major domain)"/>
    <property type="match status" value="1"/>
</dbReference>
<dbReference type="InterPro" id="IPR050103">
    <property type="entry name" value="Class-III_PLP-dep_AT"/>
</dbReference>
<dbReference type="Proteomes" id="UP000324194">
    <property type="component" value="Chromosome 1"/>
</dbReference>
<dbReference type="CDD" id="cd00610">
    <property type="entry name" value="OAT_like"/>
    <property type="match status" value="1"/>
</dbReference>
<dbReference type="EC" id="2.6.1.13" evidence="3"/>
<evidence type="ECO:0000256" key="2">
    <source>
        <dbReference type="ARBA" id="ARBA00004998"/>
    </source>
</evidence>
<dbReference type="PIRSF" id="PIRSF000521">
    <property type="entry name" value="Transaminase_4ab_Lys_Orn"/>
    <property type="match status" value="1"/>
</dbReference>
<accession>A0A5E4PGJ9</accession>
<comment type="pathway">
    <text evidence="2">Amino-acid biosynthesis; L-proline biosynthesis; L-glutamate 5-semialdehyde from L-ornithine: step 1/1.</text>
</comment>
<gene>
    <name evidence="9" type="primary">rocD</name>
    <name evidence="9" type="ORF">AQUSIP_10050</name>
</gene>
<dbReference type="PROSITE" id="PS00600">
    <property type="entry name" value="AA_TRANSFER_CLASS_3"/>
    <property type="match status" value="1"/>
</dbReference>